<dbReference type="Proteomes" id="UP001156882">
    <property type="component" value="Unassembled WGS sequence"/>
</dbReference>
<feature type="domain" description="PII-uridylyltransferase/Glutamine-synthetase adenylyltransferase" evidence="9">
    <location>
        <begin position="308"/>
        <end position="448"/>
    </location>
</feature>
<feature type="domain" description="Glutamate-ammonia ligase adenylyltransferase repeated" evidence="8">
    <location>
        <begin position="45"/>
        <end position="286"/>
    </location>
</feature>
<dbReference type="PANTHER" id="PTHR30621">
    <property type="entry name" value="GLUTAMINE SYNTHETASE ADENYLYLTRANSFERASE"/>
    <property type="match status" value="1"/>
</dbReference>
<protein>
    <recommendedName>
        <fullName evidence="7">Bifunctional glutamine synthetase adenylyltransferase/adenylyl-removing enzyme</fullName>
    </recommendedName>
    <alternativeName>
        <fullName evidence="7">ATP:glutamine synthetase adenylyltransferase</fullName>
    </alternativeName>
    <alternativeName>
        <fullName evidence="7">ATase</fullName>
    </alternativeName>
    <domain>
        <recommendedName>
            <fullName evidence="7">Glutamine synthetase adenylyl-L-tyrosine phosphorylase</fullName>
            <ecNumber evidence="7">2.7.7.89</ecNumber>
        </recommendedName>
        <alternativeName>
            <fullName evidence="7">Adenylyl removase</fullName>
            <shortName evidence="7">AR</shortName>
            <shortName evidence="7">AT-N</shortName>
        </alternativeName>
    </domain>
    <domain>
        <recommendedName>
            <fullName evidence="7">Glutamine synthetase adenylyl transferase</fullName>
            <ecNumber evidence="7">2.7.7.42</ecNumber>
        </recommendedName>
        <alternativeName>
            <fullName evidence="7">Adenylyl transferase</fullName>
            <shortName evidence="7">AT</shortName>
            <shortName evidence="7">AT-C</shortName>
        </alternativeName>
    </domain>
</protein>
<dbReference type="EMBL" id="BSPC01000066">
    <property type="protein sequence ID" value="GLS22875.1"/>
    <property type="molecule type" value="Genomic_DNA"/>
</dbReference>
<feature type="region of interest" description="Adenylyl removase" evidence="7">
    <location>
        <begin position="1"/>
        <end position="450"/>
    </location>
</feature>
<name>A0ABQ6CSY0_9HYPH</name>
<keyword evidence="1 7" id="KW-0808">Transferase</keyword>
<dbReference type="Gene3D" id="1.20.120.1510">
    <property type="match status" value="1"/>
</dbReference>
<dbReference type="EC" id="2.7.7.42" evidence="7"/>
<dbReference type="SUPFAM" id="SSF81301">
    <property type="entry name" value="Nucleotidyltransferase"/>
    <property type="match status" value="2"/>
</dbReference>
<comment type="cofactor">
    <cofactor evidence="7">
        <name>Mg(2+)</name>
        <dbReference type="ChEBI" id="CHEBI:18420"/>
    </cofactor>
</comment>
<gene>
    <name evidence="7 10" type="primary">glnE</name>
    <name evidence="10" type="ORF">GCM10007874_58950</name>
</gene>
<evidence type="ECO:0000313" key="10">
    <source>
        <dbReference type="EMBL" id="GLS22875.1"/>
    </source>
</evidence>
<dbReference type="CDD" id="cd05401">
    <property type="entry name" value="NT_GlnE_GlnD_like"/>
    <property type="match status" value="2"/>
</dbReference>
<comment type="similarity">
    <text evidence="7">Belongs to the GlnE family.</text>
</comment>
<dbReference type="HAMAP" id="MF_00802">
    <property type="entry name" value="GlnE"/>
    <property type="match status" value="1"/>
</dbReference>
<dbReference type="NCBIfam" id="NF008292">
    <property type="entry name" value="PRK11072.1"/>
    <property type="match status" value="1"/>
</dbReference>
<feature type="region of interest" description="Adenylyl transferase" evidence="7">
    <location>
        <begin position="455"/>
        <end position="965"/>
    </location>
</feature>
<dbReference type="GO" id="GO:0016779">
    <property type="term" value="F:nucleotidyltransferase activity"/>
    <property type="evidence" value="ECO:0007669"/>
    <property type="project" value="UniProtKB-KW"/>
</dbReference>
<dbReference type="Pfam" id="PF03710">
    <property type="entry name" value="GlnE"/>
    <property type="match status" value="2"/>
</dbReference>
<evidence type="ECO:0000313" key="11">
    <source>
        <dbReference type="Proteomes" id="UP001156882"/>
    </source>
</evidence>
<keyword evidence="5 7" id="KW-0460">Magnesium</keyword>
<reference evidence="11" key="1">
    <citation type="journal article" date="2019" name="Int. J. Syst. Evol. Microbiol.">
        <title>The Global Catalogue of Microorganisms (GCM) 10K type strain sequencing project: providing services to taxonomists for standard genome sequencing and annotation.</title>
        <authorList>
            <consortium name="The Broad Institute Genomics Platform"/>
            <consortium name="The Broad Institute Genome Sequencing Center for Infectious Disease"/>
            <person name="Wu L."/>
            <person name="Ma J."/>
        </authorList>
    </citation>
    <scope>NUCLEOTIDE SEQUENCE [LARGE SCALE GENOMIC DNA]</scope>
    <source>
        <strain evidence="11">NBRC 101365</strain>
    </source>
</reference>
<dbReference type="InterPro" id="IPR005190">
    <property type="entry name" value="GlnE_rpt_dom"/>
</dbReference>
<dbReference type="Gene3D" id="3.30.460.10">
    <property type="entry name" value="Beta Polymerase, domain 2"/>
    <property type="match status" value="2"/>
</dbReference>
<evidence type="ECO:0000256" key="7">
    <source>
        <dbReference type="HAMAP-Rule" id="MF_00802"/>
    </source>
</evidence>
<comment type="caution">
    <text evidence="10">The sequence shown here is derived from an EMBL/GenBank/DDBJ whole genome shotgun (WGS) entry which is preliminary data.</text>
</comment>
<evidence type="ECO:0000256" key="4">
    <source>
        <dbReference type="ARBA" id="ARBA00022840"/>
    </source>
</evidence>
<dbReference type="InterPro" id="IPR013546">
    <property type="entry name" value="PII_UdlTrfase/GS_AdlTrfase"/>
</dbReference>
<evidence type="ECO:0000259" key="8">
    <source>
        <dbReference type="Pfam" id="PF03710"/>
    </source>
</evidence>
<keyword evidence="6 7" id="KW-0511">Multifunctional enzyme</keyword>
<dbReference type="PANTHER" id="PTHR30621:SF0">
    <property type="entry name" value="BIFUNCTIONAL GLUTAMINE SYNTHETASE ADENYLYLTRANSFERASE_ADENYLYL-REMOVING ENZYME"/>
    <property type="match status" value="1"/>
</dbReference>
<keyword evidence="2 7" id="KW-0548">Nucleotidyltransferase</keyword>
<dbReference type="InterPro" id="IPR043519">
    <property type="entry name" value="NT_sf"/>
</dbReference>
<dbReference type="SUPFAM" id="SSF81593">
    <property type="entry name" value="Nucleotidyltransferase substrate binding subunit/domain"/>
    <property type="match status" value="2"/>
</dbReference>
<comment type="catalytic activity">
    <reaction evidence="7">
        <text>[glutamine synthetase]-L-tyrosine + ATP = [glutamine synthetase]-O(4)-(5'-adenylyl)-L-tyrosine + diphosphate</text>
        <dbReference type="Rhea" id="RHEA:18589"/>
        <dbReference type="Rhea" id="RHEA-COMP:10660"/>
        <dbReference type="Rhea" id="RHEA-COMP:10661"/>
        <dbReference type="ChEBI" id="CHEBI:30616"/>
        <dbReference type="ChEBI" id="CHEBI:33019"/>
        <dbReference type="ChEBI" id="CHEBI:46858"/>
        <dbReference type="ChEBI" id="CHEBI:83624"/>
        <dbReference type="EC" id="2.7.7.42"/>
    </reaction>
</comment>
<evidence type="ECO:0000256" key="3">
    <source>
        <dbReference type="ARBA" id="ARBA00022741"/>
    </source>
</evidence>
<feature type="domain" description="Glutamate-ammonia ligase adenylyltransferase repeated" evidence="8">
    <location>
        <begin position="562"/>
        <end position="799"/>
    </location>
</feature>
<comment type="catalytic activity">
    <reaction evidence="7">
        <text>[glutamine synthetase]-O(4)-(5'-adenylyl)-L-tyrosine + phosphate = [glutamine synthetase]-L-tyrosine + ADP</text>
        <dbReference type="Rhea" id="RHEA:43716"/>
        <dbReference type="Rhea" id="RHEA-COMP:10660"/>
        <dbReference type="Rhea" id="RHEA-COMP:10661"/>
        <dbReference type="ChEBI" id="CHEBI:43474"/>
        <dbReference type="ChEBI" id="CHEBI:46858"/>
        <dbReference type="ChEBI" id="CHEBI:83624"/>
        <dbReference type="ChEBI" id="CHEBI:456216"/>
        <dbReference type="EC" id="2.7.7.89"/>
    </reaction>
</comment>
<comment type="function">
    <text evidence="7">Involved in the regulation of glutamine synthetase GlnA, a key enzyme in the process to assimilate ammonia. When cellular nitrogen levels are high, the C-terminal adenylyl transferase (AT) inactivates GlnA by covalent transfer of an adenylyl group from ATP to specific tyrosine residue of GlnA, thus reducing its activity. Conversely, when nitrogen levels are low, the N-terminal adenylyl removase (AR) activates GlnA by removing the adenylyl group by phosphorolysis, increasing its activity. The regulatory region of GlnE binds the signal transduction protein PII (GlnB) which indicates the nitrogen status of the cell.</text>
</comment>
<keyword evidence="4 7" id="KW-0067">ATP-binding</keyword>
<keyword evidence="11" id="KW-1185">Reference proteome</keyword>
<evidence type="ECO:0000256" key="5">
    <source>
        <dbReference type="ARBA" id="ARBA00022842"/>
    </source>
</evidence>
<organism evidence="10 11">
    <name type="scientific">Labrys miyagiensis</name>
    <dbReference type="NCBI Taxonomy" id="346912"/>
    <lineage>
        <taxon>Bacteria</taxon>
        <taxon>Pseudomonadati</taxon>
        <taxon>Pseudomonadota</taxon>
        <taxon>Alphaproteobacteria</taxon>
        <taxon>Hyphomicrobiales</taxon>
        <taxon>Xanthobacteraceae</taxon>
        <taxon>Labrys</taxon>
    </lineage>
</organism>
<proteinExistence type="inferred from homology"/>
<dbReference type="NCBIfam" id="NF010706">
    <property type="entry name" value="PRK14108.1"/>
    <property type="match status" value="1"/>
</dbReference>
<evidence type="ECO:0000256" key="2">
    <source>
        <dbReference type="ARBA" id="ARBA00022695"/>
    </source>
</evidence>
<dbReference type="Pfam" id="PF08335">
    <property type="entry name" value="GlnD_UR_UTase"/>
    <property type="match status" value="2"/>
</dbReference>
<evidence type="ECO:0000259" key="9">
    <source>
        <dbReference type="Pfam" id="PF08335"/>
    </source>
</evidence>
<evidence type="ECO:0000256" key="6">
    <source>
        <dbReference type="ARBA" id="ARBA00023268"/>
    </source>
</evidence>
<feature type="domain" description="PII-uridylyltransferase/Glutamine-synthetase adenylyltransferase" evidence="9">
    <location>
        <begin position="840"/>
        <end position="910"/>
    </location>
</feature>
<evidence type="ECO:0000256" key="1">
    <source>
        <dbReference type="ARBA" id="ARBA00022679"/>
    </source>
</evidence>
<dbReference type="RefSeq" id="WP_284315824.1">
    <property type="nucleotide sequence ID" value="NZ_BSPC01000066.1"/>
</dbReference>
<keyword evidence="3 7" id="KW-0547">Nucleotide-binding</keyword>
<dbReference type="InterPro" id="IPR023057">
    <property type="entry name" value="GlnE"/>
</dbReference>
<accession>A0ABQ6CSY0</accession>
<dbReference type="Gene3D" id="1.20.120.330">
    <property type="entry name" value="Nucleotidyltransferases domain 2"/>
    <property type="match status" value="2"/>
</dbReference>
<sequence length="965" mass="105290">MIPIEDERRAKSRLADLAARLDAAAQPALAKALEGEPGHDVLAGIATGSPFLWGLGLADPQRLERILAGKPEAVLAEAMARAEARCREAADAGEVMRALRLLKQEAALLIGISDLNCTWRLADVTGALTRVADESVRLALCYLLREAANTGRFNPPVSAHPDRGCGFVALAMGKQGAFELNYSSDIDLIVLYDPDAAPLREGLEPAPFFVRLTQGLVKLLSERTADGYVFRVDLRLRPDPGATAVAISLPAAYSYYESVGQNWERAAMIKARACAGDIGLGERFLAGLTPFIWRRHLDYAAIADVHAMKRQIHAHKGHEVIAVAGHNLKLGRGGIREIEFFVQTQQLIAGGRNADLRGRGTVEMLAALQGANWITAEARDELTQAYDFLRGLEHRLQMMADEQTHSLPESKTALKEFARFAGYVDVAALSKALIGQLETVQRHYARLFEASAPLASDIGSLVFTGKQDDPETLNTLERLGFASPAQVTEMIRSWHFGRYPAMRSAKAREDLTELTPALLQALAREGRPDKALIVFDGLLSRMPSGYQLFSILRNNTRLLDVIARILGVAPRLAEVLVRRPHALDGLLDHGAEAGHSKDWLRKRLASALATGENYEDKLDLARIFARERIFVLGARLLSGELDPLAAGAQISSLAEAIVQDLLALVCAELKQAHGMPPGACIGILGMGKLGGREMTASSDLDLIVLYDHDPDAYETDGPRPIAPSVWFARLTQRLIAALSAPTAQGTLFSVDMRLRPSGQKGPVAIQVDGFRDYQHKEAWTWEHMAMTRARPIAGDAALGEVIRGTIAEILTIRRDPAKIRKDVIEMRTLLEKEKGGRGTWDLKNTAGGLVDIEFIAQTLQLLHAADHPQMLDTNTGRALDKALEAGVLAKTAHVRLSEAWRLYTALSQVIRFCVGGNLDPEKTSEAGKALLCRVAECSDFDELNSLVAITQTKIREIFRQVIGGK</sequence>
<dbReference type="EC" id="2.7.7.89" evidence="7"/>